<dbReference type="AlphaFoldDB" id="A0A2B4R417"/>
<dbReference type="Proteomes" id="UP000225706">
    <property type="component" value="Unassembled WGS sequence"/>
</dbReference>
<dbReference type="Pfam" id="PF21787">
    <property type="entry name" value="TNP-like_RNaseH_N"/>
    <property type="match status" value="1"/>
</dbReference>
<protein>
    <recommendedName>
        <fullName evidence="3">Transposable element P transposase-like RNase H domain-containing protein</fullName>
    </recommendedName>
</protein>
<name>A0A2B4R417_STYPI</name>
<feature type="coiled-coil region" evidence="1">
    <location>
        <begin position="34"/>
        <end position="61"/>
    </location>
</feature>
<keyword evidence="5" id="KW-1185">Reference proteome</keyword>
<evidence type="ECO:0000256" key="1">
    <source>
        <dbReference type="SAM" id="Coils"/>
    </source>
</evidence>
<evidence type="ECO:0000313" key="4">
    <source>
        <dbReference type="EMBL" id="PFX11533.1"/>
    </source>
</evidence>
<organism evidence="4 5">
    <name type="scientific">Stylophora pistillata</name>
    <name type="common">Smooth cauliflower coral</name>
    <dbReference type="NCBI Taxonomy" id="50429"/>
    <lineage>
        <taxon>Eukaryota</taxon>
        <taxon>Metazoa</taxon>
        <taxon>Cnidaria</taxon>
        <taxon>Anthozoa</taxon>
        <taxon>Hexacorallia</taxon>
        <taxon>Scleractinia</taxon>
        <taxon>Astrocoeniina</taxon>
        <taxon>Pocilloporidae</taxon>
        <taxon>Stylophora</taxon>
    </lineage>
</organism>
<reference evidence="5" key="1">
    <citation type="journal article" date="2017" name="bioRxiv">
        <title>Comparative analysis of the genomes of Stylophora pistillata and Acropora digitifera provides evidence for extensive differences between species of corals.</title>
        <authorList>
            <person name="Voolstra C.R."/>
            <person name="Li Y."/>
            <person name="Liew Y.J."/>
            <person name="Baumgarten S."/>
            <person name="Zoccola D."/>
            <person name="Flot J.-F."/>
            <person name="Tambutte S."/>
            <person name="Allemand D."/>
            <person name="Aranda M."/>
        </authorList>
    </citation>
    <scope>NUCLEOTIDE SEQUENCE [LARGE SCALE GENOMIC DNA]</scope>
</reference>
<proteinExistence type="predicted"/>
<evidence type="ECO:0000256" key="2">
    <source>
        <dbReference type="SAM" id="MobiDB-lite"/>
    </source>
</evidence>
<gene>
    <name evidence="4" type="ORF">AWC38_SpisGene24694</name>
</gene>
<dbReference type="EMBL" id="LSMT01002291">
    <property type="protein sequence ID" value="PFX11533.1"/>
    <property type="molecule type" value="Genomic_DNA"/>
</dbReference>
<feature type="compositionally biased region" description="Basic residues" evidence="2">
    <location>
        <begin position="1"/>
        <end position="10"/>
    </location>
</feature>
<dbReference type="InterPro" id="IPR048365">
    <property type="entry name" value="TNP-like_RNaseH_N"/>
</dbReference>
<feature type="region of interest" description="Disordered" evidence="2">
    <location>
        <begin position="1"/>
        <end position="20"/>
    </location>
</feature>
<keyword evidence="1" id="KW-0175">Coiled coil</keyword>
<comment type="caution">
    <text evidence="4">The sequence shown here is derived from an EMBL/GenBank/DDBJ whole genome shotgun (WGS) entry which is preliminary data.</text>
</comment>
<evidence type="ECO:0000259" key="3">
    <source>
        <dbReference type="Pfam" id="PF21787"/>
    </source>
</evidence>
<accession>A0A2B4R417</accession>
<sequence length="284" mass="32169">MHRSSQAKQRRMSEPAHLYAPVSKTAPDRIKLTLRGQRLKCADLERQLNEMKSEIAKSSIEVDHNLSNDVTTILSEAQEVTPFMKLFWRQQKKMLQSSPSGVKYHRMVIRYALSLAAKSPSCYEEIRQSKILVLPNQRTLRDYRNYIRPTRGFQKNEMKVQSNLVFDKHTGELIGYVDLGKPDINYATPEKQDDIATHALVFLVRGVCTELKFALAYFATTGVTSAQLMSLFWEGVCILETSCNLWVVAATSDGASPNRKFYRLLKELDGASGKDALEDVQGMG</sequence>
<dbReference type="OrthoDB" id="10253869at2759"/>
<evidence type="ECO:0000313" key="5">
    <source>
        <dbReference type="Proteomes" id="UP000225706"/>
    </source>
</evidence>
<feature type="domain" description="Transposable element P transposase-like RNase H" evidence="3">
    <location>
        <begin position="156"/>
        <end position="265"/>
    </location>
</feature>